<feature type="transmembrane region" description="Helical" evidence="1">
    <location>
        <begin position="258"/>
        <end position="277"/>
    </location>
</feature>
<keyword evidence="3" id="KW-1185">Reference proteome</keyword>
<comment type="caution">
    <text evidence="2">The sequence shown here is derived from an EMBL/GenBank/DDBJ whole genome shotgun (WGS) entry which is preliminary data.</text>
</comment>
<keyword evidence="1" id="KW-0812">Transmembrane</keyword>
<sequence length="282" mass="30751">MRIDRRIIFLAMGLGILIPLLFPMDLPIGAQRVTKRLFETIEEIDGEKQCLMISSDFTPQTEPENYPMVVALCRHGFAAGIPVLVNALYVEGAPILADAVEKTVEEFNARATSNADSIIYGRDLVYLGWQPPPIVPILGMGESISGIYIDDYYGNRTDSLEVMQRIDNYDGVGMVVAITGFQAPLWYVQLAQTKYGVKVGAGCTAVCAPDFYPYCGTGQISGMMAGMKGAAEYEEMVEARYGTGGRRKAAEGMVAQSAAHLVIMAFVILGNIAYFSARKKKS</sequence>
<organism evidence="2 3">
    <name type="scientific">Eiseniibacteriota bacterium</name>
    <dbReference type="NCBI Taxonomy" id="2212470"/>
    <lineage>
        <taxon>Bacteria</taxon>
        <taxon>Candidatus Eiseniibacteriota</taxon>
    </lineage>
</organism>
<gene>
    <name evidence="2" type="ORF">ACFL6M_00625</name>
</gene>
<keyword evidence="1" id="KW-1133">Transmembrane helix</keyword>
<dbReference type="EMBL" id="JBHPKH010000003">
    <property type="protein sequence ID" value="MFC1572081.1"/>
    <property type="molecule type" value="Genomic_DNA"/>
</dbReference>
<evidence type="ECO:0000256" key="1">
    <source>
        <dbReference type="SAM" id="Phobius"/>
    </source>
</evidence>
<proteinExistence type="predicted"/>
<evidence type="ECO:0000313" key="3">
    <source>
        <dbReference type="Proteomes" id="UP001593833"/>
    </source>
</evidence>
<reference evidence="2 3" key="1">
    <citation type="submission" date="2024-09" db="EMBL/GenBank/DDBJ databases">
        <authorList>
            <person name="D'Angelo T."/>
        </authorList>
    </citation>
    <scope>NUCLEOTIDE SEQUENCE [LARGE SCALE GENOMIC DNA]</scope>
    <source>
        <strain evidence="2">SAG AM-320-E07</strain>
    </source>
</reference>
<keyword evidence="1" id="KW-0472">Membrane</keyword>
<evidence type="ECO:0000313" key="2">
    <source>
        <dbReference type="EMBL" id="MFC1572081.1"/>
    </source>
</evidence>
<dbReference type="Proteomes" id="UP001593833">
    <property type="component" value="Unassembled WGS sequence"/>
</dbReference>
<protein>
    <submittedName>
        <fullName evidence="2">Uncharacterized protein</fullName>
    </submittedName>
</protein>
<accession>A0ABV6YIB7</accession>
<name>A0ABV6YIB7_UNCEI</name>